<accession>A0A087TYN6</accession>
<evidence type="ECO:0000313" key="2">
    <source>
        <dbReference type="Proteomes" id="UP000054359"/>
    </source>
</evidence>
<feature type="non-terminal residue" evidence="1">
    <location>
        <position position="1"/>
    </location>
</feature>
<proteinExistence type="predicted"/>
<reference evidence="1 2" key="1">
    <citation type="submission" date="2013-11" db="EMBL/GenBank/DDBJ databases">
        <title>Genome sequencing of Stegodyphus mimosarum.</title>
        <authorList>
            <person name="Bechsgaard J."/>
        </authorList>
    </citation>
    <scope>NUCLEOTIDE SEQUENCE [LARGE SCALE GENOMIC DNA]</scope>
</reference>
<sequence>NFASRRKFQISFRPKYESQKQCFGTDSLGIISYKTRRSLPIVTATERIQTYLVD</sequence>
<feature type="non-terminal residue" evidence="1">
    <location>
        <position position="54"/>
    </location>
</feature>
<evidence type="ECO:0000313" key="1">
    <source>
        <dbReference type="EMBL" id="KFM70225.1"/>
    </source>
</evidence>
<gene>
    <name evidence="1" type="ORF">X975_07568</name>
</gene>
<dbReference type="AlphaFoldDB" id="A0A087TYN6"/>
<organism evidence="1 2">
    <name type="scientific">Stegodyphus mimosarum</name>
    <name type="common">African social velvet spider</name>
    <dbReference type="NCBI Taxonomy" id="407821"/>
    <lineage>
        <taxon>Eukaryota</taxon>
        <taxon>Metazoa</taxon>
        <taxon>Ecdysozoa</taxon>
        <taxon>Arthropoda</taxon>
        <taxon>Chelicerata</taxon>
        <taxon>Arachnida</taxon>
        <taxon>Araneae</taxon>
        <taxon>Araneomorphae</taxon>
        <taxon>Entelegynae</taxon>
        <taxon>Eresoidea</taxon>
        <taxon>Eresidae</taxon>
        <taxon>Stegodyphus</taxon>
    </lineage>
</organism>
<name>A0A087TYN6_STEMI</name>
<dbReference type="Proteomes" id="UP000054359">
    <property type="component" value="Unassembled WGS sequence"/>
</dbReference>
<keyword evidence="2" id="KW-1185">Reference proteome</keyword>
<protein>
    <submittedName>
        <fullName evidence="1">Uncharacterized protein</fullName>
    </submittedName>
</protein>
<dbReference type="EMBL" id="KK117345">
    <property type="protein sequence ID" value="KFM70225.1"/>
    <property type="molecule type" value="Genomic_DNA"/>
</dbReference>